<protein>
    <recommendedName>
        <fullName evidence="2">beta-fructofuranosidase</fullName>
        <ecNumber evidence="2">3.2.1.26</ecNumber>
    </recommendedName>
</protein>
<evidence type="ECO:0000256" key="4">
    <source>
        <dbReference type="ARBA" id="ARBA00023295"/>
    </source>
</evidence>
<dbReference type="InterPro" id="IPR023296">
    <property type="entry name" value="Glyco_hydro_beta-prop_sf"/>
</dbReference>
<name>A0A0D2D6E5_9EURO</name>
<organism evidence="7 8">
    <name type="scientific">Exophiala oligosperma</name>
    <dbReference type="NCBI Taxonomy" id="215243"/>
    <lineage>
        <taxon>Eukaryota</taxon>
        <taxon>Fungi</taxon>
        <taxon>Dikarya</taxon>
        <taxon>Ascomycota</taxon>
        <taxon>Pezizomycotina</taxon>
        <taxon>Eurotiomycetes</taxon>
        <taxon>Chaetothyriomycetidae</taxon>
        <taxon>Chaetothyriales</taxon>
        <taxon>Herpotrichiellaceae</taxon>
        <taxon>Exophiala</taxon>
    </lineage>
</organism>
<proteinExistence type="inferred from homology"/>
<evidence type="ECO:0000259" key="6">
    <source>
        <dbReference type="Pfam" id="PF00251"/>
    </source>
</evidence>
<evidence type="ECO:0000256" key="2">
    <source>
        <dbReference type="ARBA" id="ARBA00012758"/>
    </source>
</evidence>
<comment type="similarity">
    <text evidence="1">Belongs to the glycosyl hydrolase 32 family.</text>
</comment>
<evidence type="ECO:0000313" key="8">
    <source>
        <dbReference type="Proteomes" id="UP000053342"/>
    </source>
</evidence>
<keyword evidence="4" id="KW-0326">Glycosidase</keyword>
<dbReference type="AlphaFoldDB" id="A0A0D2D6E5"/>
<dbReference type="SUPFAM" id="SSF75005">
    <property type="entry name" value="Arabinanase/levansucrase/invertase"/>
    <property type="match status" value="1"/>
</dbReference>
<evidence type="ECO:0000256" key="3">
    <source>
        <dbReference type="ARBA" id="ARBA00022801"/>
    </source>
</evidence>
<dbReference type="EC" id="3.2.1.26" evidence="2"/>
<evidence type="ECO:0000256" key="5">
    <source>
        <dbReference type="SAM" id="MobiDB-lite"/>
    </source>
</evidence>
<dbReference type="HOGENOM" id="CLU_042071_1_0_1"/>
<gene>
    <name evidence="7" type="ORF">PV06_09907</name>
</gene>
<dbReference type="InterPro" id="IPR013148">
    <property type="entry name" value="Glyco_hydro_32_N"/>
</dbReference>
<dbReference type="Gene3D" id="2.115.10.20">
    <property type="entry name" value="Glycosyl hydrolase domain, family 43"/>
    <property type="match status" value="1"/>
</dbReference>
<dbReference type="SMART" id="SM00640">
    <property type="entry name" value="Glyco_32"/>
    <property type="match status" value="1"/>
</dbReference>
<dbReference type="Proteomes" id="UP000053342">
    <property type="component" value="Unassembled WGS sequence"/>
</dbReference>
<dbReference type="STRING" id="215243.A0A0D2D6E5"/>
<dbReference type="RefSeq" id="XP_016258146.1">
    <property type="nucleotide sequence ID" value="XM_016411392.1"/>
</dbReference>
<dbReference type="EMBL" id="KN847342">
    <property type="protein sequence ID" value="KIW37930.1"/>
    <property type="molecule type" value="Genomic_DNA"/>
</dbReference>
<dbReference type="CDD" id="cd08995">
    <property type="entry name" value="GH32_EcAec43-like"/>
    <property type="match status" value="1"/>
</dbReference>
<sequence>MVIELIRSKAKNENYSRPSKGQASADAIPILIDDTYHLFHLTTPPYTIHHPPRLRSSWLRIRSTDLESWTRDSVHAIAPGSHPQDPDADGAWTGSALIGPDGNLQIFYTGYNLAHGGRQIILRALGSDRHGSKFRKLVEPLFIDPKTSARGAFEDIDFRDAYVFFNEQVSEYWMIVGTRLSNGPRWTRGCLALLTSLDLEKWTLHREPLYAPNDMYCPECPELFSLPNGKWYLFYSRFASPDAGTVYRIADSPYGPFRVPRDGSHGRLDGRRWYAAKSCPKAGDPSKRIFFGWTGDYNVEDGKWLWGGDMALPRQVSANLDHTLRMDPLGKSTKICTNLLDDLNGWGGSSTLELAAIGTTKTHPLRSCHGAETSMNYLEFSIEKCEAASFGILFCYDSDMRGHKIFFVPDTNETLTLILRTDLPPLDDFWADQYSLHLPRGVDGPDIVRHDHVNIQGQAQLFMEGDLLHFFFGGRAMTYRMPPRKGGVTAQSSEGIRNGEMNGVTRADSGRKQDHCSETTFAFFVEDGEVSLSNIRFR</sequence>
<dbReference type="GO" id="GO:0004564">
    <property type="term" value="F:beta-fructofuranosidase activity"/>
    <property type="evidence" value="ECO:0007669"/>
    <property type="project" value="UniProtKB-EC"/>
</dbReference>
<feature type="region of interest" description="Disordered" evidence="5">
    <location>
        <begin position="484"/>
        <end position="513"/>
    </location>
</feature>
<dbReference type="InterPro" id="IPR001362">
    <property type="entry name" value="Glyco_hydro_32"/>
</dbReference>
<dbReference type="GeneID" id="27361981"/>
<evidence type="ECO:0000313" key="7">
    <source>
        <dbReference type="EMBL" id="KIW37930.1"/>
    </source>
</evidence>
<evidence type="ECO:0000256" key="1">
    <source>
        <dbReference type="ARBA" id="ARBA00009902"/>
    </source>
</evidence>
<dbReference type="Pfam" id="PF00251">
    <property type="entry name" value="Glyco_hydro_32N"/>
    <property type="match status" value="1"/>
</dbReference>
<reference evidence="7 8" key="1">
    <citation type="submission" date="2015-01" db="EMBL/GenBank/DDBJ databases">
        <title>The Genome Sequence of Exophiala oligosperma CBS72588.</title>
        <authorList>
            <consortium name="The Broad Institute Genomics Platform"/>
            <person name="Cuomo C."/>
            <person name="de Hoog S."/>
            <person name="Gorbushina A."/>
            <person name="Stielow B."/>
            <person name="Teixiera M."/>
            <person name="Abouelleil A."/>
            <person name="Chapman S.B."/>
            <person name="Priest M."/>
            <person name="Young S.K."/>
            <person name="Wortman J."/>
            <person name="Nusbaum C."/>
            <person name="Birren B."/>
        </authorList>
    </citation>
    <scope>NUCLEOTIDE SEQUENCE [LARGE SCALE GENOMIC DNA]</scope>
    <source>
        <strain evidence="7 8">CBS 72588</strain>
    </source>
</reference>
<accession>A0A0D2D6E5</accession>
<dbReference type="OrthoDB" id="202537at2759"/>
<dbReference type="PANTHER" id="PTHR43101:SF1">
    <property type="entry name" value="BETA-FRUCTOSIDASE"/>
    <property type="match status" value="1"/>
</dbReference>
<dbReference type="InterPro" id="IPR051214">
    <property type="entry name" value="GH32_Enzymes"/>
</dbReference>
<keyword evidence="8" id="KW-1185">Reference proteome</keyword>
<feature type="domain" description="Glycosyl hydrolase family 32 N-terminal" evidence="6">
    <location>
        <begin position="29"/>
        <end position="325"/>
    </location>
</feature>
<keyword evidence="3" id="KW-0378">Hydrolase</keyword>
<dbReference type="PANTHER" id="PTHR43101">
    <property type="entry name" value="BETA-FRUCTOSIDASE"/>
    <property type="match status" value="1"/>
</dbReference>
<dbReference type="GO" id="GO:0005975">
    <property type="term" value="P:carbohydrate metabolic process"/>
    <property type="evidence" value="ECO:0007669"/>
    <property type="project" value="InterPro"/>
</dbReference>
<dbReference type="VEuPathDB" id="FungiDB:PV06_09907"/>